<dbReference type="SUPFAM" id="SSF81342">
    <property type="entry name" value="Transmembrane di-heme cytochromes"/>
    <property type="match status" value="1"/>
</dbReference>
<evidence type="ECO:0000313" key="9">
    <source>
        <dbReference type="EMBL" id="AMM34527.1"/>
    </source>
</evidence>
<dbReference type="GO" id="GO:0016491">
    <property type="term" value="F:oxidoreductase activity"/>
    <property type="evidence" value="ECO:0007669"/>
    <property type="project" value="InterPro"/>
</dbReference>
<name>A0A127A5U8_9MICC</name>
<organism evidence="9 10">
    <name type="scientific">Sinomonas atrocyanea</name>
    <dbReference type="NCBI Taxonomy" id="37927"/>
    <lineage>
        <taxon>Bacteria</taxon>
        <taxon>Bacillati</taxon>
        <taxon>Actinomycetota</taxon>
        <taxon>Actinomycetes</taxon>
        <taxon>Micrococcales</taxon>
        <taxon>Micrococcaceae</taxon>
        <taxon>Sinomonas</taxon>
    </lineage>
</organism>
<feature type="region of interest" description="Disordered" evidence="6">
    <location>
        <begin position="222"/>
        <end position="246"/>
    </location>
</feature>
<keyword evidence="7" id="KW-1133">Transmembrane helix</keyword>
<accession>A0A127A5U8</accession>
<feature type="transmembrane region" description="Helical" evidence="7">
    <location>
        <begin position="46"/>
        <end position="69"/>
    </location>
</feature>
<dbReference type="GO" id="GO:0022904">
    <property type="term" value="P:respiratory electron transport chain"/>
    <property type="evidence" value="ECO:0007669"/>
    <property type="project" value="InterPro"/>
</dbReference>
<dbReference type="AlphaFoldDB" id="A0A127A5U8"/>
<protein>
    <recommendedName>
        <fullName evidence="3">Cytochrome bc1 complex cytochrome b subunit</fullName>
        <ecNumber evidence="2">7.1.1.8</ecNumber>
    </recommendedName>
    <alternativeName>
        <fullName evidence="5">Cytochrome bc1 reductase complex subunit QcrB</fullName>
    </alternativeName>
</protein>
<gene>
    <name evidence="9" type="ORF">SA2016_3872</name>
</gene>
<dbReference type="Proteomes" id="UP000070134">
    <property type="component" value="Chromosome"/>
</dbReference>
<evidence type="ECO:0000256" key="7">
    <source>
        <dbReference type="SAM" id="Phobius"/>
    </source>
</evidence>
<evidence type="ECO:0000256" key="1">
    <source>
        <dbReference type="ARBA" id="ARBA00001971"/>
    </source>
</evidence>
<dbReference type="PANTHER" id="PTHR19271">
    <property type="entry name" value="CYTOCHROME B"/>
    <property type="match status" value="1"/>
</dbReference>
<keyword evidence="10" id="KW-1185">Reference proteome</keyword>
<dbReference type="InterPro" id="IPR027387">
    <property type="entry name" value="Cytb/b6-like_sf"/>
</dbReference>
<evidence type="ECO:0000256" key="6">
    <source>
        <dbReference type="SAM" id="MobiDB-lite"/>
    </source>
</evidence>
<keyword evidence="7" id="KW-0812">Transmembrane</keyword>
<feature type="transmembrane region" description="Helical" evidence="7">
    <location>
        <begin position="176"/>
        <end position="198"/>
    </location>
</feature>
<dbReference type="PATRIC" id="fig|37927.3.peg.3974"/>
<dbReference type="PANTHER" id="PTHR19271:SF16">
    <property type="entry name" value="CYTOCHROME B"/>
    <property type="match status" value="1"/>
</dbReference>
<evidence type="ECO:0000256" key="4">
    <source>
        <dbReference type="ARBA" id="ARBA00029351"/>
    </source>
</evidence>
<evidence type="ECO:0000313" key="10">
    <source>
        <dbReference type="Proteomes" id="UP000070134"/>
    </source>
</evidence>
<dbReference type="Gene3D" id="1.20.810.10">
    <property type="entry name" value="Cytochrome Bc1 Complex, Chain C"/>
    <property type="match status" value="1"/>
</dbReference>
<dbReference type="STRING" id="37927.SA2016_3872"/>
<dbReference type="PROSITE" id="PS51002">
    <property type="entry name" value="CYTB_NTER"/>
    <property type="match status" value="1"/>
</dbReference>
<dbReference type="EC" id="7.1.1.8" evidence="2"/>
<dbReference type="RefSeq" id="WP_084249660.1">
    <property type="nucleotide sequence ID" value="NZ_BJMO01000006.1"/>
</dbReference>
<evidence type="ECO:0000256" key="2">
    <source>
        <dbReference type="ARBA" id="ARBA00012951"/>
    </source>
</evidence>
<comment type="catalytic activity">
    <reaction evidence="4">
        <text>a quinol + 2 Fe(III)-[cytochrome c](out) = a quinone + 2 Fe(II)-[cytochrome c](out) + 2 H(+)(out)</text>
        <dbReference type="Rhea" id="RHEA:11484"/>
        <dbReference type="Rhea" id="RHEA-COMP:10350"/>
        <dbReference type="Rhea" id="RHEA-COMP:14399"/>
        <dbReference type="ChEBI" id="CHEBI:15378"/>
        <dbReference type="ChEBI" id="CHEBI:24646"/>
        <dbReference type="ChEBI" id="CHEBI:29033"/>
        <dbReference type="ChEBI" id="CHEBI:29034"/>
        <dbReference type="ChEBI" id="CHEBI:132124"/>
        <dbReference type="EC" id="7.1.1.8"/>
    </reaction>
</comment>
<comment type="cofactor">
    <cofactor evidence="1">
        <name>heme</name>
        <dbReference type="ChEBI" id="CHEBI:30413"/>
    </cofactor>
</comment>
<sequence>MTAQPSQPEPGGRIVNWTGRFRGWGLRTLPPDKLLPETQPSYVASWIYVFGMAAIAALAYVVISGLVLALDGPSWYHVSAFGHFVNSTHLWSVELFFMTMVIHLWGKFWMASWRGGRTLTWITGVLAFVVSIVTAFTGYLLQTNFDSQWIAFQAKDALNAVGVGAWFNVANLGQVLMWHIVLLPLAVGAVVVLHVLLVRVHGVAPPLEAAETDAQLRGSQLSGSPLGGVQAADAEAAPRATEGGAA</sequence>
<dbReference type="KEGG" id="satk:SA2016_3872"/>
<proteinExistence type="predicted"/>
<dbReference type="InterPro" id="IPR016174">
    <property type="entry name" value="Di-haem_cyt_TM"/>
</dbReference>
<feature type="transmembrane region" description="Helical" evidence="7">
    <location>
        <begin position="89"/>
        <end position="106"/>
    </location>
</feature>
<reference evidence="9 10" key="1">
    <citation type="submission" date="2016-02" db="EMBL/GenBank/DDBJ databases">
        <title>Complete genome of Sinomonas atrocyanea KCTC 3377.</title>
        <authorList>
            <person name="Kim K.M."/>
        </authorList>
    </citation>
    <scope>NUCLEOTIDE SEQUENCE [LARGE SCALE GENOMIC DNA]</scope>
    <source>
        <strain evidence="9 10">KCTC 3377</strain>
    </source>
</reference>
<dbReference type="Pfam" id="PF13631">
    <property type="entry name" value="Cytochrom_B_N_2"/>
    <property type="match status" value="1"/>
</dbReference>
<dbReference type="EMBL" id="CP014518">
    <property type="protein sequence ID" value="AMM34527.1"/>
    <property type="molecule type" value="Genomic_DNA"/>
</dbReference>
<evidence type="ECO:0000256" key="3">
    <source>
        <dbReference type="ARBA" id="ARBA00016116"/>
    </source>
</evidence>
<feature type="compositionally biased region" description="Low complexity" evidence="6">
    <location>
        <begin position="231"/>
        <end position="240"/>
    </location>
</feature>
<dbReference type="GO" id="GO:0016020">
    <property type="term" value="C:membrane"/>
    <property type="evidence" value="ECO:0007669"/>
    <property type="project" value="InterPro"/>
</dbReference>
<keyword evidence="7" id="KW-0472">Membrane</keyword>
<feature type="domain" description="Cytochrome b/b6 N-terminal region profile" evidence="8">
    <location>
        <begin position="21"/>
        <end position="207"/>
    </location>
</feature>
<dbReference type="GO" id="GO:0008121">
    <property type="term" value="F:quinol-cytochrome-c reductase activity"/>
    <property type="evidence" value="ECO:0007669"/>
    <property type="project" value="UniProtKB-EC"/>
</dbReference>
<evidence type="ECO:0000259" key="8">
    <source>
        <dbReference type="PROSITE" id="PS51002"/>
    </source>
</evidence>
<evidence type="ECO:0000256" key="5">
    <source>
        <dbReference type="ARBA" id="ARBA00029568"/>
    </source>
</evidence>
<dbReference type="InterPro" id="IPR005797">
    <property type="entry name" value="Cyt_b/b6_N"/>
</dbReference>
<feature type="transmembrane region" description="Helical" evidence="7">
    <location>
        <begin position="118"/>
        <end position="141"/>
    </location>
</feature>